<comment type="catalytic activity">
    <reaction evidence="3">
        <text>L-methionine sulfoximine + acetyl-CoA = N-acetyl-L-methionine sulfoximine + CoA + H(+)</text>
        <dbReference type="Rhea" id="RHEA:47660"/>
        <dbReference type="ChEBI" id="CHEBI:15378"/>
        <dbReference type="ChEBI" id="CHEBI:57287"/>
        <dbReference type="ChEBI" id="CHEBI:57288"/>
        <dbReference type="ChEBI" id="CHEBI:87826"/>
        <dbReference type="ChEBI" id="CHEBI:87827"/>
    </reaction>
</comment>
<protein>
    <submittedName>
        <fullName evidence="6">L-amino acid N-acyltransferase YncA</fullName>
    </submittedName>
</protein>
<accession>A0A560KDC7</accession>
<evidence type="ECO:0000256" key="4">
    <source>
        <dbReference type="ARBA" id="ARBA00051334"/>
    </source>
</evidence>
<proteinExistence type="predicted"/>
<keyword evidence="1 6" id="KW-0808">Transferase</keyword>
<feature type="domain" description="N-acetyltransferase" evidence="5">
    <location>
        <begin position="3"/>
        <end position="165"/>
    </location>
</feature>
<organism evidence="6 7">
    <name type="scientific">Bradyrhizobium sacchari</name>
    <dbReference type="NCBI Taxonomy" id="1399419"/>
    <lineage>
        <taxon>Bacteria</taxon>
        <taxon>Pseudomonadati</taxon>
        <taxon>Pseudomonadota</taxon>
        <taxon>Alphaproteobacteria</taxon>
        <taxon>Hyphomicrobiales</taxon>
        <taxon>Nitrobacteraceae</taxon>
        <taxon>Bradyrhizobium</taxon>
    </lineage>
</organism>
<dbReference type="PANTHER" id="PTHR43072">
    <property type="entry name" value="N-ACETYLTRANSFERASE"/>
    <property type="match status" value="1"/>
</dbReference>
<dbReference type="EMBL" id="VITW01000002">
    <property type="protein sequence ID" value="TWB81227.1"/>
    <property type="molecule type" value="Genomic_DNA"/>
</dbReference>
<dbReference type="Gene3D" id="3.40.630.30">
    <property type="match status" value="2"/>
</dbReference>
<dbReference type="PANTHER" id="PTHR43072:SF23">
    <property type="entry name" value="UPF0039 PROTEIN C11D3.02C"/>
    <property type="match status" value="1"/>
</dbReference>
<dbReference type="STRING" id="1399419.A5906_19980"/>
<dbReference type="FunFam" id="3.40.630.30:FF:000026">
    <property type="entry name" value="Phosphinothricin acetyltransferase"/>
    <property type="match status" value="1"/>
</dbReference>
<name>A0A560KDC7_9BRAD</name>
<dbReference type="InterPro" id="IPR016181">
    <property type="entry name" value="Acyl_CoA_acyltransferase"/>
</dbReference>
<comment type="caution">
    <text evidence="6">The sequence shown here is derived from an EMBL/GenBank/DDBJ whole genome shotgun (WGS) entry which is preliminary data.</text>
</comment>
<dbReference type="InterPro" id="IPR000182">
    <property type="entry name" value="GNAT_dom"/>
</dbReference>
<reference evidence="6 7" key="1">
    <citation type="submission" date="2019-06" db="EMBL/GenBank/DDBJ databases">
        <title>Genomic Encyclopedia of Type Strains, Phase IV (KMG-V): Genome sequencing to study the core and pangenomes of soil and plant-associated prokaryotes.</title>
        <authorList>
            <person name="Whitman W."/>
        </authorList>
    </citation>
    <scope>NUCLEOTIDE SEQUENCE [LARGE SCALE GENOMIC DNA]</scope>
    <source>
        <strain evidence="6 7">BR 10556</strain>
    </source>
</reference>
<feature type="domain" description="N-acetyltransferase" evidence="5">
    <location>
        <begin position="172"/>
        <end position="323"/>
    </location>
</feature>
<comment type="catalytic activity">
    <reaction evidence="4">
        <text>L-methionine sulfone + acetyl-CoA = N-acetyl-L-methionine sulfone + CoA + H(+)</text>
        <dbReference type="Rhea" id="RHEA:47656"/>
        <dbReference type="ChEBI" id="CHEBI:15378"/>
        <dbReference type="ChEBI" id="CHEBI:57287"/>
        <dbReference type="ChEBI" id="CHEBI:57288"/>
        <dbReference type="ChEBI" id="CHEBI:87824"/>
        <dbReference type="ChEBI" id="CHEBI:87825"/>
    </reaction>
</comment>
<dbReference type="Proteomes" id="UP000315914">
    <property type="component" value="Unassembled WGS sequence"/>
</dbReference>
<gene>
    <name evidence="6" type="ORF">FBZ95_102446</name>
</gene>
<evidence type="ECO:0000259" key="5">
    <source>
        <dbReference type="PROSITE" id="PS51186"/>
    </source>
</evidence>
<dbReference type="CDD" id="cd04301">
    <property type="entry name" value="NAT_SF"/>
    <property type="match status" value="2"/>
</dbReference>
<sequence>MPLIVRDATLEDAEDILAIYNYAAVNTTAVWTDGPVDLDSRRAWIRARRDAGYPVLVAMKGRDVVGFASFGDFRPWPGYRHTVENSVYVDERHHRAGIGRGLMAALIERATALNKHTMVAAIEASNSASIALHASFGFAEVGRMPEVGCKFGRWLDMVLMQMRLSSDVRPKMQIRPGDTFDPRVIALLDHHVTAARAQTAPGSAHALDLAGLRARDIAFWTGWDGETLVATGALKTLSPRHGEVKSMHTLQTARRRGYGGQMLRHIIAQARARGLQRLSLETGSWDYFKPAHALYQAHGFVPCGPFEGYAEDPNSLFLKLDLRG</sequence>
<dbReference type="GO" id="GO:0016747">
    <property type="term" value="F:acyltransferase activity, transferring groups other than amino-acyl groups"/>
    <property type="evidence" value="ECO:0007669"/>
    <property type="project" value="InterPro"/>
</dbReference>
<keyword evidence="2 6" id="KW-0012">Acyltransferase</keyword>
<dbReference type="SUPFAM" id="SSF55729">
    <property type="entry name" value="Acyl-CoA N-acyltransferases (Nat)"/>
    <property type="match status" value="2"/>
</dbReference>
<dbReference type="Pfam" id="PF00583">
    <property type="entry name" value="Acetyltransf_1"/>
    <property type="match status" value="2"/>
</dbReference>
<evidence type="ECO:0000256" key="3">
    <source>
        <dbReference type="ARBA" id="ARBA00050603"/>
    </source>
</evidence>
<evidence type="ECO:0000256" key="2">
    <source>
        <dbReference type="ARBA" id="ARBA00023315"/>
    </source>
</evidence>
<evidence type="ECO:0000256" key="1">
    <source>
        <dbReference type="ARBA" id="ARBA00022679"/>
    </source>
</evidence>
<keyword evidence="7" id="KW-1185">Reference proteome</keyword>
<evidence type="ECO:0000313" key="6">
    <source>
        <dbReference type="EMBL" id="TWB81227.1"/>
    </source>
</evidence>
<evidence type="ECO:0000313" key="7">
    <source>
        <dbReference type="Proteomes" id="UP000315914"/>
    </source>
</evidence>
<dbReference type="AlphaFoldDB" id="A0A560KDC7"/>
<dbReference type="PROSITE" id="PS51186">
    <property type="entry name" value="GNAT"/>
    <property type="match status" value="2"/>
</dbReference>